<dbReference type="AlphaFoldDB" id="A0A1S0TQT6"/>
<organism evidence="1">
    <name type="scientific">Loa loa</name>
    <name type="common">Eye worm</name>
    <name type="synonym">Filaria loa</name>
    <dbReference type="NCBI Taxonomy" id="7209"/>
    <lineage>
        <taxon>Eukaryota</taxon>
        <taxon>Metazoa</taxon>
        <taxon>Ecdysozoa</taxon>
        <taxon>Nematoda</taxon>
        <taxon>Chromadorea</taxon>
        <taxon>Rhabditida</taxon>
        <taxon>Spirurina</taxon>
        <taxon>Spiruromorpha</taxon>
        <taxon>Filarioidea</taxon>
        <taxon>Onchocercidae</taxon>
        <taxon>Loa</taxon>
    </lineage>
</organism>
<dbReference type="RefSeq" id="XP_003145546.1">
    <property type="nucleotide sequence ID" value="XM_003145498.1"/>
</dbReference>
<name>A0A1S0TQT6_LOALO</name>
<dbReference type="KEGG" id="loa:LOAG_09971"/>
<sequence length="50" mass="5751">DRFLIVYTIVGMQWCTKDANVLLCWERVKAQQVPTKSIIVNAKLKQSKVS</sequence>
<protein>
    <submittedName>
        <fullName evidence="1">Uncharacterized protein</fullName>
    </submittedName>
</protein>
<dbReference type="GeneID" id="9947411"/>
<proteinExistence type="predicted"/>
<gene>
    <name evidence="1" type="ORF">LOAG_09971</name>
</gene>
<accession>A0A1S0TQT6</accession>
<dbReference type="InParanoid" id="A0A1S0TQT6"/>
<dbReference type="EMBL" id="JH712372">
    <property type="protein sequence ID" value="EFO18526.1"/>
    <property type="molecule type" value="Genomic_DNA"/>
</dbReference>
<dbReference type="OrthoDB" id="5823520at2759"/>
<evidence type="ECO:0000313" key="1">
    <source>
        <dbReference type="EMBL" id="EFO18526.1"/>
    </source>
</evidence>
<dbReference type="CTD" id="9947411"/>
<reference evidence="1" key="1">
    <citation type="submission" date="2012-04" db="EMBL/GenBank/DDBJ databases">
        <title>The Genome Sequence of Loa loa.</title>
        <authorList>
            <consortium name="The Broad Institute Genome Sequencing Platform"/>
            <consortium name="Broad Institute Genome Sequencing Center for Infectious Disease"/>
            <person name="Nutman T.B."/>
            <person name="Fink D.L."/>
            <person name="Russ C."/>
            <person name="Young S."/>
            <person name="Zeng Q."/>
            <person name="Gargeya S."/>
            <person name="Alvarado L."/>
            <person name="Berlin A."/>
            <person name="Chapman S.B."/>
            <person name="Chen Z."/>
            <person name="Freedman E."/>
            <person name="Gellesch M."/>
            <person name="Goldberg J."/>
            <person name="Griggs A."/>
            <person name="Gujja S."/>
            <person name="Heilman E.R."/>
            <person name="Heiman D."/>
            <person name="Howarth C."/>
            <person name="Mehta T."/>
            <person name="Neiman D."/>
            <person name="Pearson M."/>
            <person name="Roberts A."/>
            <person name="Saif S."/>
            <person name="Shea T."/>
            <person name="Shenoy N."/>
            <person name="Sisk P."/>
            <person name="Stolte C."/>
            <person name="Sykes S."/>
            <person name="White J."/>
            <person name="Yandava C."/>
            <person name="Haas B."/>
            <person name="Henn M.R."/>
            <person name="Nusbaum C."/>
            <person name="Birren B."/>
        </authorList>
    </citation>
    <scope>NUCLEOTIDE SEQUENCE [LARGE SCALE GENOMIC DNA]</scope>
</reference>
<feature type="non-terminal residue" evidence="1">
    <location>
        <position position="1"/>
    </location>
</feature>